<evidence type="ECO:0000313" key="3">
    <source>
        <dbReference type="EMBL" id="REH35267.1"/>
    </source>
</evidence>
<dbReference type="InterPro" id="IPR052750">
    <property type="entry name" value="GH18_Chitinase"/>
</dbReference>
<dbReference type="InterPro" id="IPR001223">
    <property type="entry name" value="Glyco_hydro18_cat"/>
</dbReference>
<dbReference type="PROSITE" id="PS51910">
    <property type="entry name" value="GH18_2"/>
    <property type="match status" value="1"/>
</dbReference>
<evidence type="ECO:0000256" key="1">
    <source>
        <dbReference type="SAM" id="SignalP"/>
    </source>
</evidence>
<keyword evidence="4" id="KW-1185">Reference proteome</keyword>
<dbReference type="Proteomes" id="UP000256269">
    <property type="component" value="Unassembled WGS sequence"/>
</dbReference>
<gene>
    <name evidence="3" type="ORF">BCF44_118127</name>
</gene>
<dbReference type="Gene3D" id="3.20.20.80">
    <property type="entry name" value="Glycosidases"/>
    <property type="match status" value="1"/>
</dbReference>
<dbReference type="InterPro" id="IPR017853">
    <property type="entry name" value="GH"/>
</dbReference>
<dbReference type="RefSeq" id="WP_116180025.1">
    <property type="nucleotide sequence ID" value="NZ_CP144375.1"/>
</dbReference>
<name>A0A3E0GZI3_9PSEU</name>
<dbReference type="PANTHER" id="PTHR42976:SF1">
    <property type="entry name" value="GH18 DOMAIN-CONTAINING PROTEIN-RELATED"/>
    <property type="match status" value="1"/>
</dbReference>
<feature type="domain" description="GH18" evidence="2">
    <location>
        <begin position="14"/>
        <end position="324"/>
    </location>
</feature>
<dbReference type="PROSITE" id="PS51257">
    <property type="entry name" value="PROKAR_LIPOPROTEIN"/>
    <property type="match status" value="1"/>
</dbReference>
<comment type="caution">
    <text evidence="3">The sequence shown here is derived from an EMBL/GenBank/DDBJ whole genome shotgun (WGS) entry which is preliminary data.</text>
</comment>
<keyword evidence="1" id="KW-0732">Signal</keyword>
<organism evidence="3 4">
    <name type="scientific">Kutzneria buriramensis</name>
    <dbReference type="NCBI Taxonomy" id="1045776"/>
    <lineage>
        <taxon>Bacteria</taxon>
        <taxon>Bacillati</taxon>
        <taxon>Actinomycetota</taxon>
        <taxon>Actinomycetes</taxon>
        <taxon>Pseudonocardiales</taxon>
        <taxon>Pseudonocardiaceae</taxon>
        <taxon>Kutzneria</taxon>
    </lineage>
</organism>
<evidence type="ECO:0000313" key="4">
    <source>
        <dbReference type="Proteomes" id="UP000256269"/>
    </source>
</evidence>
<accession>A0A3E0GZI3</accession>
<dbReference type="AlphaFoldDB" id="A0A3E0GZI3"/>
<feature type="signal peptide" evidence="1">
    <location>
        <begin position="1"/>
        <end position="24"/>
    </location>
</feature>
<dbReference type="Pfam" id="PF00704">
    <property type="entry name" value="Glyco_hydro_18"/>
    <property type="match status" value="1"/>
</dbReference>
<dbReference type="EMBL" id="QUNO01000018">
    <property type="protein sequence ID" value="REH35267.1"/>
    <property type="molecule type" value="Genomic_DNA"/>
</dbReference>
<dbReference type="CDD" id="cd06543">
    <property type="entry name" value="GH18_PF-ChiA-like"/>
    <property type="match status" value="1"/>
</dbReference>
<sequence>MKRLTTALAVSALAALACAAPAQAAPNAFPAKFFAPYVDTGLSNTTLTTVASSYGTKYFTLAFVDGAGCRWSMPNSSGWQTQVSNLRKAGGDVIISFGGWTSDNGGTDLGATCSSPSAAATQIENVVTTFNATRLDFDIEAAAITNATDVDRTTKALALVRTWASGKGRSLSISYTIPTFPTGLSSDGVTLLKTGKNNKFTPDVVNVMSMDYGTSGTEMGNASNSAVDAAAGQVASVFGKTSAQAFAMMGNTPMIGQNDSAGEIFSLADAASVVSHAQSKGIKMVSFWSEGRDNGGCAGTKTASSTCSGISQGAGAFTKAFQKF</sequence>
<protein>
    <submittedName>
        <fullName evidence="3">Chitinase</fullName>
    </submittedName>
</protein>
<feature type="chain" id="PRO_5017782850" evidence="1">
    <location>
        <begin position="25"/>
        <end position="324"/>
    </location>
</feature>
<proteinExistence type="predicted"/>
<dbReference type="SUPFAM" id="SSF51445">
    <property type="entry name" value="(Trans)glycosidases"/>
    <property type="match status" value="1"/>
</dbReference>
<reference evidence="3 4" key="1">
    <citation type="submission" date="2018-08" db="EMBL/GenBank/DDBJ databases">
        <title>Genomic Encyclopedia of Archaeal and Bacterial Type Strains, Phase II (KMG-II): from individual species to whole genera.</title>
        <authorList>
            <person name="Goeker M."/>
        </authorList>
    </citation>
    <scope>NUCLEOTIDE SEQUENCE [LARGE SCALE GENOMIC DNA]</scope>
    <source>
        <strain evidence="3 4">DSM 45791</strain>
    </source>
</reference>
<dbReference type="OrthoDB" id="99456at2"/>
<evidence type="ECO:0000259" key="2">
    <source>
        <dbReference type="PROSITE" id="PS51910"/>
    </source>
</evidence>
<dbReference type="GO" id="GO:0005975">
    <property type="term" value="P:carbohydrate metabolic process"/>
    <property type="evidence" value="ECO:0007669"/>
    <property type="project" value="InterPro"/>
</dbReference>
<dbReference type="PANTHER" id="PTHR42976">
    <property type="entry name" value="BIFUNCTIONAL CHITINASE/LYSOZYME-RELATED"/>
    <property type="match status" value="1"/>
</dbReference>